<dbReference type="PANTHER" id="PTHR11686:SF9">
    <property type="entry name" value="RE13973P"/>
    <property type="match status" value="1"/>
</dbReference>
<evidence type="ECO:0000313" key="3">
    <source>
        <dbReference type="EMBL" id="CAF4988483.1"/>
    </source>
</evidence>
<dbReference type="EMBL" id="CAJOBJ010126381">
    <property type="protein sequence ID" value="CAF4701362.1"/>
    <property type="molecule type" value="Genomic_DNA"/>
</dbReference>
<dbReference type="InterPro" id="IPR029055">
    <property type="entry name" value="Ntn_hydrolases_N"/>
</dbReference>
<protein>
    <submittedName>
        <fullName evidence="2">Uncharacterized protein</fullName>
    </submittedName>
</protein>
<dbReference type="PANTHER" id="PTHR11686">
    <property type="entry name" value="GAMMA GLUTAMYL TRANSPEPTIDASE"/>
    <property type="match status" value="1"/>
</dbReference>
<dbReference type="EMBL" id="CAJOBJ010202944">
    <property type="protein sequence ID" value="CAF4988483.1"/>
    <property type="molecule type" value="Genomic_DNA"/>
</dbReference>
<dbReference type="Proteomes" id="UP000676336">
    <property type="component" value="Unassembled WGS sequence"/>
</dbReference>
<dbReference type="Proteomes" id="UP000681720">
    <property type="component" value="Unassembled WGS sequence"/>
</dbReference>
<dbReference type="Pfam" id="PF01019">
    <property type="entry name" value="G_glu_transpept"/>
    <property type="match status" value="1"/>
</dbReference>
<reference evidence="2" key="1">
    <citation type="submission" date="2021-02" db="EMBL/GenBank/DDBJ databases">
        <authorList>
            <person name="Nowell W R."/>
        </authorList>
    </citation>
    <scope>NUCLEOTIDE SEQUENCE</scope>
</reference>
<dbReference type="PRINTS" id="PR01210">
    <property type="entry name" value="GGTRANSPTASE"/>
</dbReference>
<dbReference type="AlphaFoldDB" id="A0A8S3AKP6"/>
<dbReference type="GO" id="GO:0006751">
    <property type="term" value="P:glutathione catabolic process"/>
    <property type="evidence" value="ECO:0007669"/>
    <property type="project" value="InterPro"/>
</dbReference>
<evidence type="ECO:0000313" key="2">
    <source>
        <dbReference type="EMBL" id="CAF4725544.1"/>
    </source>
</evidence>
<comment type="caution">
    <text evidence="2">The sequence shown here is derived from an EMBL/GenBank/DDBJ whole genome shotgun (WGS) entry which is preliminary data.</text>
</comment>
<name>A0A8S3AKP6_9BILA</name>
<organism evidence="2 4">
    <name type="scientific">Rotaria magnacalcarata</name>
    <dbReference type="NCBI Taxonomy" id="392030"/>
    <lineage>
        <taxon>Eukaryota</taxon>
        <taxon>Metazoa</taxon>
        <taxon>Spiralia</taxon>
        <taxon>Gnathifera</taxon>
        <taxon>Rotifera</taxon>
        <taxon>Eurotatoria</taxon>
        <taxon>Bdelloidea</taxon>
        <taxon>Philodinida</taxon>
        <taxon>Philodinidae</taxon>
        <taxon>Rotaria</taxon>
    </lineage>
</organism>
<dbReference type="GO" id="GO:0036374">
    <property type="term" value="F:glutathione hydrolase activity"/>
    <property type="evidence" value="ECO:0007669"/>
    <property type="project" value="InterPro"/>
</dbReference>
<evidence type="ECO:0000313" key="4">
    <source>
        <dbReference type="Proteomes" id="UP000676336"/>
    </source>
</evidence>
<accession>A0A8S3AKP6</accession>
<feature type="non-terminal residue" evidence="2">
    <location>
        <position position="1"/>
    </location>
</feature>
<proteinExistence type="predicted"/>
<dbReference type="InterPro" id="IPR000101">
    <property type="entry name" value="GGT_peptidase"/>
</dbReference>
<evidence type="ECO:0000313" key="1">
    <source>
        <dbReference type="EMBL" id="CAF4701362.1"/>
    </source>
</evidence>
<dbReference type="GO" id="GO:0005886">
    <property type="term" value="C:plasma membrane"/>
    <property type="evidence" value="ECO:0007669"/>
    <property type="project" value="TreeGrafter"/>
</dbReference>
<gene>
    <name evidence="1" type="ORF">GIL414_LOCUS43076</name>
    <name evidence="3" type="ORF">GIL414_LOCUS56477</name>
    <name evidence="2" type="ORF">SMN809_LOCUS44040</name>
</gene>
<sequence length="71" mass="8050">MIIFYELGGLSIGIPGEIAGFWSAHRQYGKLPWSALFKPAIDMCNEGITVQKALAFSILQNKNKLWEHRPF</sequence>
<dbReference type="EMBL" id="CAJOBI010131265">
    <property type="protein sequence ID" value="CAF4725544.1"/>
    <property type="molecule type" value="Genomic_DNA"/>
</dbReference>
<dbReference type="SUPFAM" id="SSF56235">
    <property type="entry name" value="N-terminal nucleophile aminohydrolases (Ntn hydrolases)"/>
    <property type="match status" value="1"/>
</dbReference>
<feature type="non-terminal residue" evidence="2">
    <location>
        <position position="71"/>
    </location>
</feature>